<dbReference type="CDD" id="cd02440">
    <property type="entry name" value="AdoMet_MTases"/>
    <property type="match status" value="1"/>
</dbReference>
<dbReference type="InterPro" id="IPR050508">
    <property type="entry name" value="Methyltransf_Superfamily"/>
</dbReference>
<evidence type="ECO:0000313" key="3">
    <source>
        <dbReference type="Proteomes" id="UP001169242"/>
    </source>
</evidence>
<protein>
    <submittedName>
        <fullName evidence="2">Methyltransferase domain-containing protein</fullName>
    </submittedName>
</protein>
<evidence type="ECO:0000259" key="1">
    <source>
        <dbReference type="Pfam" id="PF13649"/>
    </source>
</evidence>
<reference evidence="2" key="1">
    <citation type="journal article" date="2023" name="Int. J. Syst. Evol. Microbiol.">
        <title>&lt;i&gt;Holtiella tumoricola&lt;/i&gt; gen. nov. sp. nov., isolated from a human clinical sample.</title>
        <authorList>
            <person name="Allen-Vercoe E."/>
            <person name="Daigneault M.C."/>
            <person name="Vancuren S.J."/>
            <person name="Cochrane K."/>
            <person name="O'Neal L.L."/>
            <person name="Sankaranarayanan K."/>
            <person name="Lawson P.A."/>
        </authorList>
    </citation>
    <scope>NUCLEOTIDE SEQUENCE</scope>
    <source>
        <strain evidence="2">CC70A</strain>
    </source>
</reference>
<sequence length="284" mass="33347">MKYFELIKRLGKLGLQRKIVHYEDIGKAYTKVSDYYENYFLKIMHVHNDKVLEKLVENSDEDVESILDLACGTGYNSEQLARKYKNAYFHLVDISRGMLSKAREKQIAHAIYYEQDMLSFLHTQPDGRFDMVVCCWAIKYQNPHKIIKEVHRILKPGGTFGVIVNTKETLPEIRKVYPKLLIKQPKAIKEIMLALPNPKNKHIFGKWFRSVGFEEIKVVQGRQIFQFNDMRKLVRWVTHTGALAGFDCMIDLKDESIQHQLAIELKKEKIKQITHSFVWGVFRK</sequence>
<keyword evidence="2" id="KW-0489">Methyltransferase</keyword>
<accession>A0AA42DJQ0</accession>
<proteinExistence type="predicted"/>
<feature type="domain" description="Methyltransferase" evidence="1">
    <location>
        <begin position="66"/>
        <end position="158"/>
    </location>
</feature>
<dbReference type="RefSeq" id="WP_053984741.1">
    <property type="nucleotide sequence ID" value="NZ_JAQIFT010000010.1"/>
</dbReference>
<evidence type="ECO:0000313" key="2">
    <source>
        <dbReference type="EMBL" id="MDA3730215.1"/>
    </source>
</evidence>
<gene>
    <name evidence="2" type="ORF">PBV87_01630</name>
</gene>
<dbReference type="Proteomes" id="UP001169242">
    <property type="component" value="Unassembled WGS sequence"/>
</dbReference>
<dbReference type="PANTHER" id="PTHR42912:SF93">
    <property type="entry name" value="N6-ADENOSINE-METHYLTRANSFERASE TMT1A"/>
    <property type="match status" value="1"/>
</dbReference>
<dbReference type="PANTHER" id="PTHR42912">
    <property type="entry name" value="METHYLTRANSFERASE"/>
    <property type="match status" value="1"/>
</dbReference>
<dbReference type="GO" id="GO:0008168">
    <property type="term" value="F:methyltransferase activity"/>
    <property type="evidence" value="ECO:0007669"/>
    <property type="project" value="UniProtKB-KW"/>
</dbReference>
<dbReference type="Gene3D" id="3.40.50.150">
    <property type="entry name" value="Vaccinia Virus protein VP39"/>
    <property type="match status" value="1"/>
</dbReference>
<comment type="caution">
    <text evidence="2">The sequence shown here is derived from an EMBL/GenBank/DDBJ whole genome shotgun (WGS) entry which is preliminary data.</text>
</comment>
<dbReference type="InterPro" id="IPR029063">
    <property type="entry name" value="SAM-dependent_MTases_sf"/>
</dbReference>
<name>A0AA42DJQ0_9FIRM</name>
<dbReference type="EMBL" id="JAQIFT010000010">
    <property type="protein sequence ID" value="MDA3730215.1"/>
    <property type="molecule type" value="Genomic_DNA"/>
</dbReference>
<dbReference type="GO" id="GO:0032259">
    <property type="term" value="P:methylation"/>
    <property type="evidence" value="ECO:0007669"/>
    <property type="project" value="UniProtKB-KW"/>
</dbReference>
<dbReference type="Pfam" id="PF13649">
    <property type="entry name" value="Methyltransf_25"/>
    <property type="match status" value="1"/>
</dbReference>
<dbReference type="AlphaFoldDB" id="A0AA42DJQ0"/>
<keyword evidence="2" id="KW-0808">Transferase</keyword>
<organism evidence="2 3">
    <name type="scientific">Holtiella tumoricola</name>
    <dbReference type="NCBI Taxonomy" id="3018743"/>
    <lineage>
        <taxon>Bacteria</taxon>
        <taxon>Bacillati</taxon>
        <taxon>Bacillota</taxon>
        <taxon>Clostridia</taxon>
        <taxon>Lachnospirales</taxon>
        <taxon>Cellulosilyticaceae</taxon>
        <taxon>Holtiella</taxon>
    </lineage>
</organism>
<dbReference type="SUPFAM" id="SSF53335">
    <property type="entry name" value="S-adenosyl-L-methionine-dependent methyltransferases"/>
    <property type="match status" value="1"/>
</dbReference>
<dbReference type="InterPro" id="IPR041698">
    <property type="entry name" value="Methyltransf_25"/>
</dbReference>
<keyword evidence="3" id="KW-1185">Reference proteome</keyword>